<dbReference type="RefSeq" id="WP_215871590.1">
    <property type="nucleotide sequence ID" value="NZ_JAAXYO010000028.1"/>
</dbReference>
<evidence type="ECO:0000256" key="8">
    <source>
        <dbReference type="RuleBase" id="RU004005"/>
    </source>
</evidence>
<dbReference type="InterPro" id="IPR018260">
    <property type="entry name" value="Ribosomal_uL22_CS"/>
</dbReference>
<dbReference type="PROSITE" id="PS00464">
    <property type="entry name" value="RIBOSOMAL_L22"/>
    <property type="match status" value="1"/>
</dbReference>
<comment type="function">
    <text evidence="7">The globular domain of the protein is located near the polypeptide exit tunnel on the outside of the subunit, while an extended beta-hairpin is found that lines the wall of the exit tunnel in the center of the 70S ribosome.</text>
</comment>
<dbReference type="Proteomes" id="UP001197378">
    <property type="component" value="Unassembled WGS sequence"/>
</dbReference>
<reference evidence="11" key="1">
    <citation type="journal article" date="2021" name="ISME J.">
        <title>Genomic evolution of the class Acidithiobacillia: deep-branching Proteobacteria living in extreme acidic conditions.</title>
        <authorList>
            <person name="Moya-Beltran A."/>
            <person name="Beard S."/>
            <person name="Rojas-Villalobos C."/>
            <person name="Issotta F."/>
            <person name="Gallardo Y."/>
            <person name="Ulloa R."/>
            <person name="Giaveno A."/>
            <person name="Degli Esposti M."/>
            <person name="Johnson D.B."/>
            <person name="Quatrini R."/>
        </authorList>
    </citation>
    <scope>NUCLEOTIDE SEQUENCE</scope>
    <source>
        <strain evidence="11">VAN18-1</strain>
    </source>
</reference>
<gene>
    <name evidence="7 11" type="primary">rplV</name>
    <name evidence="11" type="ORF">HFQ13_01705</name>
</gene>
<dbReference type="InterPro" id="IPR001063">
    <property type="entry name" value="Ribosomal_uL22"/>
</dbReference>
<dbReference type="GO" id="GO:0006412">
    <property type="term" value="P:translation"/>
    <property type="evidence" value="ECO:0007669"/>
    <property type="project" value="UniProtKB-UniRule"/>
</dbReference>
<dbReference type="CDD" id="cd00336">
    <property type="entry name" value="Ribosomal_L22"/>
    <property type="match status" value="1"/>
</dbReference>
<dbReference type="EMBL" id="JAAXYO010000028">
    <property type="protein sequence ID" value="MBU2786941.1"/>
    <property type="molecule type" value="Genomic_DNA"/>
</dbReference>
<organism evidence="11 12">
    <name type="scientific">Igneacidithiobacillus copahuensis</name>
    <dbReference type="NCBI Taxonomy" id="2724909"/>
    <lineage>
        <taxon>Bacteria</taxon>
        <taxon>Pseudomonadati</taxon>
        <taxon>Pseudomonadota</taxon>
        <taxon>Acidithiobacillia</taxon>
        <taxon>Acidithiobacillales</taxon>
        <taxon>Acidithiobacillaceae</taxon>
        <taxon>Igneacidithiobacillus</taxon>
    </lineage>
</organism>
<evidence type="ECO:0000256" key="4">
    <source>
        <dbReference type="ARBA" id="ARBA00022980"/>
    </source>
</evidence>
<dbReference type="Gene3D" id="3.90.470.10">
    <property type="entry name" value="Ribosomal protein L22/L17"/>
    <property type="match status" value="1"/>
</dbReference>
<dbReference type="AlphaFoldDB" id="A0AAE2YN86"/>
<dbReference type="PANTHER" id="PTHR13501:SF8">
    <property type="entry name" value="LARGE RIBOSOMAL SUBUNIT PROTEIN UL22M"/>
    <property type="match status" value="1"/>
</dbReference>
<dbReference type="SUPFAM" id="SSF54843">
    <property type="entry name" value="Ribosomal protein L22"/>
    <property type="match status" value="1"/>
</dbReference>
<evidence type="ECO:0000256" key="9">
    <source>
        <dbReference type="RuleBase" id="RU004006"/>
    </source>
</evidence>
<dbReference type="InterPro" id="IPR005727">
    <property type="entry name" value="Ribosomal_uL22_bac/chlpt-type"/>
</dbReference>
<dbReference type="NCBIfam" id="TIGR01044">
    <property type="entry name" value="rplV_bact"/>
    <property type="match status" value="1"/>
</dbReference>
<comment type="subunit">
    <text evidence="7 9">Part of the 50S ribosomal subunit.</text>
</comment>
<protein>
    <recommendedName>
        <fullName evidence="6 7">Large ribosomal subunit protein uL22</fullName>
    </recommendedName>
</protein>
<dbReference type="InterPro" id="IPR036394">
    <property type="entry name" value="Ribosomal_uL22_sf"/>
</dbReference>
<keyword evidence="12" id="KW-1185">Reference proteome</keyword>
<dbReference type="PANTHER" id="PTHR13501">
    <property type="entry name" value="CHLOROPLAST 50S RIBOSOMAL PROTEIN L22-RELATED"/>
    <property type="match status" value="1"/>
</dbReference>
<evidence type="ECO:0000256" key="5">
    <source>
        <dbReference type="ARBA" id="ARBA00023274"/>
    </source>
</evidence>
<keyword evidence="2 7" id="KW-0699">rRNA-binding</keyword>
<evidence type="ECO:0000256" key="6">
    <source>
        <dbReference type="ARBA" id="ARBA00035207"/>
    </source>
</evidence>
<keyword evidence="4 7" id="KW-0689">Ribosomal protein</keyword>
<keyword evidence="3 7" id="KW-0694">RNA-binding</keyword>
<keyword evidence="5 7" id="KW-0687">Ribonucleoprotein</keyword>
<dbReference type="InterPro" id="IPR047867">
    <property type="entry name" value="Ribosomal_uL22_bac/org-type"/>
</dbReference>
<dbReference type="GO" id="GO:0022625">
    <property type="term" value="C:cytosolic large ribosomal subunit"/>
    <property type="evidence" value="ECO:0007669"/>
    <property type="project" value="TreeGrafter"/>
</dbReference>
<accession>A0AAE2YN86</accession>
<evidence type="ECO:0000256" key="1">
    <source>
        <dbReference type="ARBA" id="ARBA00009451"/>
    </source>
</evidence>
<comment type="similarity">
    <text evidence="1 7 8">Belongs to the universal ribosomal protein uL22 family.</text>
</comment>
<evidence type="ECO:0000256" key="2">
    <source>
        <dbReference type="ARBA" id="ARBA00022730"/>
    </source>
</evidence>
<evidence type="ECO:0000313" key="11">
    <source>
        <dbReference type="EMBL" id="MBU2786941.1"/>
    </source>
</evidence>
<comment type="function">
    <text evidence="7 10">This protein binds specifically to 23S rRNA; its binding is stimulated by other ribosomal proteins, e.g., L4, L17, and L20. It is important during the early stages of 50S assembly. It makes multiple contacts with different domains of the 23S rRNA in the assembled 50S subunit and ribosome.</text>
</comment>
<dbReference type="GO" id="GO:0003735">
    <property type="term" value="F:structural constituent of ribosome"/>
    <property type="evidence" value="ECO:0007669"/>
    <property type="project" value="InterPro"/>
</dbReference>
<evidence type="ECO:0000313" key="12">
    <source>
        <dbReference type="Proteomes" id="UP001197378"/>
    </source>
</evidence>
<evidence type="ECO:0000256" key="10">
    <source>
        <dbReference type="RuleBase" id="RU004008"/>
    </source>
</evidence>
<evidence type="ECO:0000256" key="3">
    <source>
        <dbReference type="ARBA" id="ARBA00022884"/>
    </source>
</evidence>
<dbReference type="HAMAP" id="MF_01331_B">
    <property type="entry name" value="Ribosomal_uL22_B"/>
    <property type="match status" value="1"/>
</dbReference>
<evidence type="ECO:0000256" key="7">
    <source>
        <dbReference type="HAMAP-Rule" id="MF_01331"/>
    </source>
</evidence>
<comment type="caution">
    <text evidence="11">The sequence shown here is derived from an EMBL/GenBank/DDBJ whole genome shotgun (WGS) entry which is preliminary data.</text>
</comment>
<name>A0AAE2YN86_9PROT</name>
<proteinExistence type="inferred from homology"/>
<sequence>MRSTAVLKGLQMSPQKARLVADLVRGMPVDKALDILRFTQKKAALPIRKCLESAIANAENNEGADVDALVVESIMIDGGSVLKRFAARAKGRGTRILKRTSHITIVVAEQ</sequence>
<dbReference type="GO" id="GO:0019843">
    <property type="term" value="F:rRNA binding"/>
    <property type="evidence" value="ECO:0007669"/>
    <property type="project" value="UniProtKB-UniRule"/>
</dbReference>
<dbReference type="Pfam" id="PF00237">
    <property type="entry name" value="Ribosomal_L22"/>
    <property type="match status" value="1"/>
</dbReference>